<evidence type="ECO:0000256" key="1">
    <source>
        <dbReference type="SAM" id="SignalP"/>
    </source>
</evidence>
<proteinExistence type="predicted"/>
<organism evidence="2 3">
    <name type="scientific">Paraburkholderia steynii</name>
    <dbReference type="NCBI Taxonomy" id="1245441"/>
    <lineage>
        <taxon>Bacteria</taxon>
        <taxon>Pseudomonadati</taxon>
        <taxon>Pseudomonadota</taxon>
        <taxon>Betaproteobacteria</taxon>
        <taxon>Burkholderiales</taxon>
        <taxon>Burkholderiaceae</taxon>
        <taxon>Paraburkholderia</taxon>
    </lineage>
</organism>
<dbReference type="Proteomes" id="UP000294200">
    <property type="component" value="Unassembled WGS sequence"/>
</dbReference>
<feature type="chain" id="PRO_5020597090" evidence="1">
    <location>
        <begin position="26"/>
        <end position="307"/>
    </location>
</feature>
<gene>
    <name evidence="2" type="ORF">BZM27_34245</name>
</gene>
<accession>A0A4R0X9U3</accession>
<evidence type="ECO:0000313" key="2">
    <source>
        <dbReference type="EMBL" id="TCG05355.1"/>
    </source>
</evidence>
<feature type="signal peptide" evidence="1">
    <location>
        <begin position="1"/>
        <end position="25"/>
    </location>
</feature>
<evidence type="ECO:0000313" key="3">
    <source>
        <dbReference type="Proteomes" id="UP000294200"/>
    </source>
</evidence>
<protein>
    <submittedName>
        <fullName evidence="2">Uncharacterized protein</fullName>
    </submittedName>
</protein>
<keyword evidence="1" id="KW-0732">Signal</keyword>
<keyword evidence="3" id="KW-1185">Reference proteome</keyword>
<dbReference type="AlphaFoldDB" id="A0A4R0X9U3"/>
<sequence>MTASKAPAYFSLAVAVAAGVLISGANRSSPSTATTSLDIASAPAASQSQNVEAKPKTTVVWKSQTLNLGSFHFKATLPWAGENAGCMMPGPTDDEVGICQAVGAVDDAPSWQIRIVTQRDRFVPLSWFDSALQSLRALQADAVTRQLGGEANVVTKVGFTNAELLTPIQFSGAIAIRGSASGLSASQTSGTQSCVYAFFLAANRPATLLYCAPTSDESLSGAQKIAASLLKLNPSSEYKRSSAQAAEHATYLKRLKAAGGPAAAPDLAASEQTFEQTVADACGKYPLISQERFQCVEGYAANRLSSL</sequence>
<comment type="caution">
    <text evidence="2">The sequence shown here is derived from an EMBL/GenBank/DDBJ whole genome shotgun (WGS) entry which is preliminary data.</text>
</comment>
<reference evidence="2 3" key="1">
    <citation type="submission" date="2017-02" db="EMBL/GenBank/DDBJ databases">
        <title>Paraburkholderia sophoroidis sp. nov. and Paraburkholderia steynii sp. nov. rhizobial symbionts of the fynbos legume Hypocalyptus sophoroides.</title>
        <authorList>
            <person name="Steenkamp E.T."/>
            <person name="Beukes C.W."/>
            <person name="Van Zyl E."/>
            <person name="Avontuur J."/>
            <person name="Chan W.Y."/>
            <person name="Hassen A."/>
            <person name="Palmer M."/>
            <person name="Mthombeni L."/>
            <person name="Phalane F."/>
            <person name="Sereme K."/>
            <person name="Venter S.N."/>
        </authorList>
    </citation>
    <scope>NUCLEOTIDE SEQUENCE [LARGE SCALE GENOMIC DNA]</scope>
    <source>
        <strain evidence="2 3">HC1.1ba</strain>
    </source>
</reference>
<name>A0A4R0X9U3_9BURK</name>
<dbReference type="EMBL" id="MWML01000174">
    <property type="protein sequence ID" value="TCG05355.1"/>
    <property type="molecule type" value="Genomic_DNA"/>
</dbReference>